<accession>A0A4R7P579</accession>
<comment type="caution">
    <text evidence="1">The sequence shown here is derived from an EMBL/GenBank/DDBJ whole genome shotgun (WGS) entry which is preliminary data.</text>
</comment>
<dbReference type="AlphaFoldDB" id="A0A4R7P579"/>
<sequence>MSTLEKAIEIAARAHAGQVDKGGAPYILHPLRLMLSVSSPEQRMAAVLHDVVEDTPITPDDLRREGFSEAVVSAVIALTKQKGETRMDAARRLAPNPVARAVKLADLRDNMDLSRLANPTDKDCARLREYEQVRAFLEQAAAESR</sequence>
<dbReference type="Gene3D" id="1.10.3210.10">
    <property type="entry name" value="Hypothetical protein af1432"/>
    <property type="match status" value="1"/>
</dbReference>
<name>A0A4R7P579_9GAMM</name>
<evidence type="ECO:0000313" key="2">
    <source>
        <dbReference type="Proteomes" id="UP000295341"/>
    </source>
</evidence>
<dbReference type="EMBL" id="SOBT01000009">
    <property type="protein sequence ID" value="TDU28612.1"/>
    <property type="molecule type" value="Genomic_DNA"/>
</dbReference>
<dbReference type="InterPro" id="IPR052194">
    <property type="entry name" value="MESH1"/>
</dbReference>
<dbReference type="PANTHER" id="PTHR46246:SF1">
    <property type="entry name" value="GUANOSINE-3',5'-BIS(DIPHOSPHATE) 3'-PYROPHOSPHOHYDROLASE MESH1"/>
    <property type="match status" value="1"/>
</dbReference>
<protein>
    <submittedName>
        <fullName evidence="1">HD domain-containing protein</fullName>
    </submittedName>
</protein>
<dbReference type="Proteomes" id="UP000295341">
    <property type="component" value="Unassembled WGS sequence"/>
</dbReference>
<dbReference type="RefSeq" id="WP_133882148.1">
    <property type="nucleotide sequence ID" value="NZ_MWIN01000002.1"/>
</dbReference>
<dbReference type="PANTHER" id="PTHR46246">
    <property type="entry name" value="GUANOSINE-3',5'-BIS(DIPHOSPHATE) 3'-PYROPHOSPHOHYDROLASE MESH1"/>
    <property type="match status" value="1"/>
</dbReference>
<keyword evidence="2" id="KW-1185">Reference proteome</keyword>
<reference evidence="1 2" key="1">
    <citation type="submission" date="2019-03" db="EMBL/GenBank/DDBJ databases">
        <title>Genomic Encyclopedia of Type Strains, Phase IV (KMG-IV): sequencing the most valuable type-strain genomes for metagenomic binning, comparative biology and taxonomic classification.</title>
        <authorList>
            <person name="Goeker M."/>
        </authorList>
    </citation>
    <scope>NUCLEOTIDE SEQUENCE [LARGE SCALE GENOMIC DNA]</scope>
    <source>
        <strain evidence="1 2">DSM 26377</strain>
    </source>
</reference>
<gene>
    <name evidence="1" type="ORF">DFR24_2987</name>
</gene>
<proteinExistence type="predicted"/>
<dbReference type="SUPFAM" id="SSF109604">
    <property type="entry name" value="HD-domain/PDEase-like"/>
    <property type="match status" value="1"/>
</dbReference>
<evidence type="ECO:0000313" key="1">
    <source>
        <dbReference type="EMBL" id="TDU28612.1"/>
    </source>
</evidence>
<dbReference type="Pfam" id="PF13328">
    <property type="entry name" value="HD_4"/>
    <property type="match status" value="1"/>
</dbReference>
<organism evidence="1 2">
    <name type="scientific">Panacagrimonas perspica</name>
    <dbReference type="NCBI Taxonomy" id="381431"/>
    <lineage>
        <taxon>Bacteria</taxon>
        <taxon>Pseudomonadati</taxon>
        <taxon>Pseudomonadota</taxon>
        <taxon>Gammaproteobacteria</taxon>
        <taxon>Nevskiales</taxon>
        <taxon>Nevskiaceae</taxon>
        <taxon>Panacagrimonas</taxon>
    </lineage>
</organism>
<dbReference type="OrthoDB" id="9802385at2"/>
<dbReference type="GO" id="GO:0008893">
    <property type="term" value="F:guanosine-3',5'-bis(diphosphate) 3'-diphosphatase activity"/>
    <property type="evidence" value="ECO:0007669"/>
    <property type="project" value="TreeGrafter"/>
</dbReference>